<feature type="transmembrane region" description="Helical" evidence="1">
    <location>
        <begin position="327"/>
        <end position="347"/>
    </location>
</feature>
<feature type="transmembrane region" description="Helical" evidence="1">
    <location>
        <begin position="58"/>
        <end position="77"/>
    </location>
</feature>
<dbReference type="PANTHER" id="PTHR39084">
    <property type="entry name" value="MEMBRANE PROTEIN-RELATED"/>
    <property type="match status" value="1"/>
</dbReference>
<keyword evidence="1" id="KW-0472">Membrane</keyword>
<evidence type="ECO:0000313" key="4">
    <source>
        <dbReference type="Proteomes" id="UP000306825"/>
    </source>
</evidence>
<feature type="transmembrane region" description="Helical" evidence="1">
    <location>
        <begin position="170"/>
        <end position="187"/>
    </location>
</feature>
<dbReference type="InterPro" id="IPR025105">
    <property type="entry name" value="DUF4010"/>
</dbReference>
<accession>A0ABX5VB81</accession>
<feature type="transmembrane region" description="Helical" evidence="1">
    <location>
        <begin position="89"/>
        <end position="122"/>
    </location>
</feature>
<proteinExistence type="predicted"/>
<feature type="transmembrane region" description="Helical" evidence="1">
    <location>
        <begin position="298"/>
        <end position="321"/>
    </location>
</feature>
<evidence type="ECO:0000259" key="2">
    <source>
        <dbReference type="Pfam" id="PF13194"/>
    </source>
</evidence>
<dbReference type="RefSeq" id="WP_138323471.1">
    <property type="nucleotide sequence ID" value="NZ_CP040463.1"/>
</dbReference>
<evidence type="ECO:0000313" key="3">
    <source>
        <dbReference type="EMBL" id="QCT94752.1"/>
    </source>
</evidence>
<protein>
    <submittedName>
        <fullName evidence="3">DUF4010 domain-containing protein</fullName>
    </submittedName>
</protein>
<sequence>MINSDLIHFLITSLFSFLIGLEIKSYTLSVKKEYPLIGSTRTYLFLGMIGFVSYKISIYFYIMFFFTFSILFALFYIQKLKEHKSSILLFLIASLVYTLGPISIIYPIWMIGIIFVIIVFALNYKKLLKNFAENINQEEFETLAKFVLLSLVILPLLPKKNIPFLDISYFKIWLVVVVVSSISYLSYIASKYIFKNKGYLLTGILGGLYSSTATTVVLAKKIDTQNIKIINSAIIIATAMMYIRLLIITFIFNQKVGMKLLLPFLILAFISIIISLFQYKKENNYPNITDNNPLELGTAFLFAFLFILMIAITKIVILHFGNLGLKVLSFIVGFTDIDPFILSLLTGKYHINETYIVSAIIIASGSNNILKGIYALIFSKNKAKFSSIVLFLLGIISIIYAIRS</sequence>
<feature type="transmembrane region" description="Helical" evidence="1">
    <location>
        <begin position="258"/>
        <end position="277"/>
    </location>
</feature>
<reference evidence="3 4" key="1">
    <citation type="submission" date="2019-05" db="EMBL/GenBank/DDBJ databases">
        <title>A comparative analysis of the Nautiliaceae.</title>
        <authorList>
            <person name="Grosche A."/>
            <person name="Smedile F."/>
            <person name="Vetriani C."/>
        </authorList>
    </citation>
    <scope>NUCLEOTIDE SEQUENCE [LARGE SCALE GENOMIC DNA]</scope>
    <source>
        <strain evidence="3 4">TB-2</strain>
    </source>
</reference>
<keyword evidence="1" id="KW-1133">Transmembrane helix</keyword>
<feature type="transmembrane region" description="Helical" evidence="1">
    <location>
        <begin position="354"/>
        <end position="377"/>
    </location>
</feature>
<name>A0ABX5VB81_9BACT</name>
<keyword evidence="1" id="KW-0812">Transmembrane</keyword>
<feature type="transmembrane region" description="Helical" evidence="1">
    <location>
        <begin position="6"/>
        <end position="23"/>
    </location>
</feature>
<dbReference type="PANTHER" id="PTHR39084:SF1">
    <property type="entry name" value="DUF4010 DOMAIN-CONTAINING PROTEIN"/>
    <property type="match status" value="1"/>
</dbReference>
<gene>
    <name evidence="3" type="ORF">FE773_06030</name>
</gene>
<feature type="transmembrane region" description="Helical" evidence="1">
    <location>
        <begin position="383"/>
        <end position="402"/>
    </location>
</feature>
<dbReference type="Pfam" id="PF13194">
    <property type="entry name" value="DUF4010"/>
    <property type="match status" value="1"/>
</dbReference>
<organism evidence="3 4">
    <name type="scientific">Caminibacter mediatlanticus TB-2</name>
    <dbReference type="NCBI Taxonomy" id="391592"/>
    <lineage>
        <taxon>Bacteria</taxon>
        <taxon>Pseudomonadati</taxon>
        <taxon>Campylobacterota</taxon>
        <taxon>Epsilonproteobacteria</taxon>
        <taxon>Nautiliales</taxon>
        <taxon>Nautiliaceae</taxon>
        <taxon>Caminibacter</taxon>
    </lineage>
</organism>
<evidence type="ECO:0000256" key="1">
    <source>
        <dbReference type="SAM" id="Phobius"/>
    </source>
</evidence>
<dbReference type="Proteomes" id="UP000306825">
    <property type="component" value="Chromosome"/>
</dbReference>
<dbReference type="EMBL" id="CP040463">
    <property type="protein sequence ID" value="QCT94752.1"/>
    <property type="molecule type" value="Genomic_DNA"/>
</dbReference>
<keyword evidence="4" id="KW-1185">Reference proteome</keyword>
<feature type="transmembrane region" description="Helical" evidence="1">
    <location>
        <begin position="199"/>
        <end position="218"/>
    </location>
</feature>
<feature type="transmembrane region" description="Helical" evidence="1">
    <location>
        <begin position="230"/>
        <end position="252"/>
    </location>
</feature>
<feature type="domain" description="DUF4010" evidence="2">
    <location>
        <begin position="177"/>
        <end position="378"/>
    </location>
</feature>